<accession>A0A5B8MWS9</accession>
<dbReference type="InterPro" id="IPR052050">
    <property type="entry name" value="SecEffector_AnkRepeat"/>
</dbReference>
<protein>
    <recommendedName>
        <fullName evidence="3">Ankyrin repeat domain-containing protein</fullName>
    </recommendedName>
</protein>
<dbReference type="Gene3D" id="1.25.40.20">
    <property type="entry name" value="Ankyrin repeat-containing domain"/>
    <property type="match status" value="1"/>
</dbReference>
<proteinExistence type="predicted"/>
<dbReference type="AlphaFoldDB" id="A0A5B8MWS9"/>
<dbReference type="PANTHER" id="PTHR46586">
    <property type="entry name" value="ANKYRIN REPEAT-CONTAINING PROTEIN"/>
    <property type="match status" value="1"/>
</dbReference>
<sequence length="134" mass="14792">MYLAAFQGSKKAMEWLVSQGIPLKIKGKYSGSDNNEVVAVVGAAAGGHIEILEWLKSEGCKFNEETCSCAAEGGHLDVLQWARSQDPPCDWDERTCYCAARGGHLEILKWARSQDPPCPWDPEDCVRVAKSYND</sequence>
<evidence type="ECO:0000313" key="1">
    <source>
        <dbReference type="EMBL" id="QDZ24761.1"/>
    </source>
</evidence>
<evidence type="ECO:0008006" key="3">
    <source>
        <dbReference type="Google" id="ProtNLM"/>
    </source>
</evidence>
<dbReference type="OrthoDB" id="546672at2759"/>
<name>A0A5B8MWS9_9CHLO</name>
<dbReference type="InterPro" id="IPR002110">
    <property type="entry name" value="Ankyrin_rpt"/>
</dbReference>
<dbReference type="Pfam" id="PF13637">
    <property type="entry name" value="Ank_4"/>
    <property type="match status" value="1"/>
</dbReference>
<evidence type="ECO:0000313" key="2">
    <source>
        <dbReference type="Proteomes" id="UP000316726"/>
    </source>
</evidence>
<reference evidence="1 2" key="1">
    <citation type="submission" date="2018-07" db="EMBL/GenBank/DDBJ databases">
        <title>The complete nuclear genome of the prasinophyte Chloropicon primus (CCMP1205).</title>
        <authorList>
            <person name="Pombert J.-F."/>
            <person name="Otis C."/>
            <person name="Turmel M."/>
            <person name="Lemieux C."/>
        </authorList>
    </citation>
    <scope>NUCLEOTIDE SEQUENCE [LARGE SCALE GENOMIC DNA]</scope>
    <source>
        <strain evidence="1 2">CCMP1205</strain>
    </source>
</reference>
<dbReference type="Proteomes" id="UP000316726">
    <property type="component" value="Chromosome 14"/>
</dbReference>
<dbReference type="PANTHER" id="PTHR46586:SF3">
    <property type="entry name" value="ANKYRIN REPEAT-CONTAINING PROTEIN"/>
    <property type="match status" value="1"/>
</dbReference>
<dbReference type="InterPro" id="IPR036770">
    <property type="entry name" value="Ankyrin_rpt-contain_sf"/>
</dbReference>
<dbReference type="EMBL" id="CP031047">
    <property type="protein sequence ID" value="QDZ24761.1"/>
    <property type="molecule type" value="Genomic_DNA"/>
</dbReference>
<dbReference type="SUPFAM" id="SSF48403">
    <property type="entry name" value="Ankyrin repeat"/>
    <property type="match status" value="1"/>
</dbReference>
<gene>
    <name evidence="1" type="ORF">A3770_14p72790</name>
</gene>
<keyword evidence="2" id="KW-1185">Reference proteome</keyword>
<organism evidence="1 2">
    <name type="scientific">Chloropicon primus</name>
    <dbReference type="NCBI Taxonomy" id="1764295"/>
    <lineage>
        <taxon>Eukaryota</taxon>
        <taxon>Viridiplantae</taxon>
        <taxon>Chlorophyta</taxon>
        <taxon>Chloropicophyceae</taxon>
        <taxon>Chloropicales</taxon>
        <taxon>Chloropicaceae</taxon>
        <taxon>Chloropicon</taxon>
    </lineage>
</organism>